<name>F0VQH1_NEOCL</name>
<feature type="compositionally biased region" description="Acidic residues" evidence="6">
    <location>
        <begin position="491"/>
        <end position="515"/>
    </location>
</feature>
<dbReference type="GO" id="GO:0005634">
    <property type="term" value="C:nucleus"/>
    <property type="evidence" value="ECO:0007669"/>
    <property type="project" value="UniProtKB-SubCell"/>
</dbReference>
<evidence type="ECO:0000256" key="2">
    <source>
        <dbReference type="ARBA" id="ARBA00023015"/>
    </source>
</evidence>
<dbReference type="Proteomes" id="UP000007494">
    <property type="component" value="Chromosome XII"/>
</dbReference>
<dbReference type="PANTHER" id="PTHR35711:SF1">
    <property type="entry name" value="ECTODERMAL, ISOFORM F"/>
    <property type="match status" value="1"/>
</dbReference>
<accession>F0VQH1</accession>
<feature type="compositionally biased region" description="Gly residues" evidence="6">
    <location>
        <begin position="653"/>
        <end position="665"/>
    </location>
</feature>
<feature type="compositionally biased region" description="Gly residues" evidence="6">
    <location>
        <begin position="609"/>
        <end position="620"/>
    </location>
</feature>
<feature type="compositionally biased region" description="Basic and acidic residues" evidence="6">
    <location>
        <begin position="887"/>
        <end position="915"/>
    </location>
</feature>
<gene>
    <name evidence="10" type="ORF">BN1204_063940</name>
    <name evidence="9" type="ORF">NCLIV_063940</name>
</gene>
<keyword evidence="11" id="KW-1185">Reference proteome</keyword>
<evidence type="ECO:0000313" key="10">
    <source>
        <dbReference type="EMBL" id="CEL70714.1"/>
    </source>
</evidence>
<feature type="compositionally biased region" description="Basic and acidic residues" evidence="6">
    <location>
        <begin position="1151"/>
        <end position="1174"/>
    </location>
</feature>
<feature type="region of interest" description="Disordered" evidence="6">
    <location>
        <begin position="131"/>
        <end position="233"/>
    </location>
</feature>
<feature type="domain" description="AP2-coincident C-terminal" evidence="8">
    <location>
        <begin position="1299"/>
        <end position="1383"/>
    </location>
</feature>
<reference evidence="10" key="4">
    <citation type="journal article" date="2015" name="PLoS ONE">
        <title>Comprehensive Evaluation of Toxoplasma gondii VEG and Neospora caninum LIV Genomes with Tachyzoite Stage Transcriptome and Proteome Defines Novel Transcript Features.</title>
        <authorList>
            <person name="Ramaprasad A."/>
            <person name="Mourier T."/>
            <person name="Naeem R."/>
            <person name="Malas T.B."/>
            <person name="Moussa E."/>
            <person name="Panigrahi A."/>
            <person name="Vermont S.J."/>
            <person name="Otto T.D."/>
            <person name="Wastling J."/>
            <person name="Pain A."/>
        </authorList>
    </citation>
    <scope>NUCLEOTIDE SEQUENCE</scope>
    <source>
        <strain evidence="10">Liverpool</strain>
    </source>
</reference>
<protein>
    <submittedName>
        <fullName evidence="10">Malaria antigen, related</fullName>
    </submittedName>
</protein>
<reference evidence="11" key="3">
    <citation type="journal article" date="2012" name="PLoS Pathog.">
        <title>Comparative genomics of the apicomplexan parasites Toxoplasma gondii and Neospora caninum: Coccidia differing in host range and transmission strategy.</title>
        <authorList>
            <person name="Reid A.J."/>
            <person name="Vermont S.J."/>
            <person name="Cotton J.A."/>
            <person name="Harris D."/>
            <person name="Hill-Cawthorne G.A."/>
            <person name="Konen-Waisman S."/>
            <person name="Latham S.M."/>
            <person name="Mourier T."/>
            <person name="Norton R."/>
            <person name="Quail M.A."/>
            <person name="Sanders M."/>
            <person name="Shanmugam D."/>
            <person name="Sohal A."/>
            <person name="Wasmuth J.D."/>
            <person name="Brunk B."/>
            <person name="Grigg M.E."/>
            <person name="Howard J.C."/>
            <person name="Parkinson J."/>
            <person name="Roos D.S."/>
            <person name="Trees A.J."/>
            <person name="Berriman M."/>
            <person name="Pain A."/>
            <person name="Wastling J.M."/>
        </authorList>
    </citation>
    <scope>NUCLEOTIDE SEQUENCE [LARGE SCALE GENOMIC DNA]</scope>
    <source>
        <strain evidence="11">Liverpool</strain>
    </source>
</reference>
<comment type="subcellular location">
    <subcellularLocation>
        <location evidence="1">Nucleus</location>
    </subcellularLocation>
</comment>
<evidence type="ECO:0000259" key="8">
    <source>
        <dbReference type="Pfam" id="PF14733"/>
    </source>
</evidence>
<keyword evidence="3" id="KW-0238">DNA-binding</keyword>
<evidence type="ECO:0000256" key="4">
    <source>
        <dbReference type="ARBA" id="ARBA00023163"/>
    </source>
</evidence>
<dbReference type="GO" id="GO:0003700">
    <property type="term" value="F:DNA-binding transcription factor activity"/>
    <property type="evidence" value="ECO:0007669"/>
    <property type="project" value="InterPro"/>
</dbReference>
<proteinExistence type="predicted"/>
<feature type="compositionally biased region" description="Basic and acidic residues" evidence="6">
    <location>
        <begin position="634"/>
        <end position="643"/>
    </location>
</feature>
<dbReference type="GO" id="GO:0003677">
    <property type="term" value="F:DNA binding"/>
    <property type="evidence" value="ECO:0007669"/>
    <property type="project" value="UniProtKB-KW"/>
</dbReference>
<dbReference type="OMA" id="CKTIAIH"/>
<dbReference type="OrthoDB" id="332674at2759"/>
<dbReference type="InParanoid" id="F0VQH1"/>
<evidence type="ECO:0000313" key="9">
    <source>
        <dbReference type="EMBL" id="CBZ55968.1"/>
    </source>
</evidence>
<evidence type="ECO:0000259" key="7">
    <source>
        <dbReference type="Pfam" id="PF00847"/>
    </source>
</evidence>
<feature type="compositionally biased region" description="Acidic residues" evidence="6">
    <location>
        <begin position="826"/>
        <end position="842"/>
    </location>
</feature>
<feature type="compositionally biased region" description="Acidic residues" evidence="6">
    <location>
        <begin position="684"/>
        <end position="693"/>
    </location>
</feature>
<feature type="compositionally biased region" description="Polar residues" evidence="6">
    <location>
        <begin position="201"/>
        <end position="211"/>
    </location>
</feature>
<dbReference type="Pfam" id="PF14733">
    <property type="entry name" value="ACDC"/>
    <property type="match status" value="1"/>
</dbReference>
<feature type="compositionally biased region" description="Basic and acidic residues" evidence="6">
    <location>
        <begin position="843"/>
        <end position="853"/>
    </location>
</feature>
<evidence type="ECO:0000256" key="6">
    <source>
        <dbReference type="SAM" id="MobiDB-lite"/>
    </source>
</evidence>
<evidence type="ECO:0000256" key="3">
    <source>
        <dbReference type="ARBA" id="ARBA00023125"/>
    </source>
</evidence>
<dbReference type="PANTHER" id="PTHR35711">
    <property type="entry name" value="EXPRESSED PROTEIN"/>
    <property type="match status" value="1"/>
</dbReference>
<feature type="compositionally biased region" description="Gly residues" evidence="6">
    <location>
        <begin position="809"/>
        <end position="820"/>
    </location>
</feature>
<feature type="region of interest" description="Disordered" evidence="6">
    <location>
        <begin position="805"/>
        <end position="1027"/>
    </location>
</feature>
<keyword evidence="5" id="KW-0539">Nucleus</keyword>
<feature type="region of interest" description="Disordered" evidence="6">
    <location>
        <begin position="95"/>
        <end position="114"/>
    </location>
</feature>
<feature type="compositionally biased region" description="Low complexity" evidence="6">
    <location>
        <begin position="134"/>
        <end position="144"/>
    </location>
</feature>
<dbReference type="Pfam" id="PF00847">
    <property type="entry name" value="AP2"/>
    <property type="match status" value="1"/>
</dbReference>
<feature type="region of interest" description="Disordered" evidence="6">
    <location>
        <begin position="1412"/>
        <end position="1431"/>
    </location>
</feature>
<sequence>MWQNGHAQREDRTLAASWTTMGSDSAEMLQELALDAVVRSHAPLSPIHPPSEDDRFLPSSPPFAPLTEGSCRFSVRPCRDTCESGSFTELPLAGVRRSGRRKSGDASRLPVASSEVSLPRGIHRLFAVCSRHGSSPPSLSPAPSGAEDEAEQVEKEAFESSEAKESPFPEPSPAPEAVVAASQATPSEEVRDEVEEAPVSSPGSSCPQNRPGSPPLEEEEVGSHSRSLSPSSYNAKLERCPKVVGVRFDKTQCRWLAGISINGRTMNKYFPVYKYGFDGARRMAVNHRLACLRNQGKAAAAAAAAAAASGEAGEGESRPRRHLVGDRSPSSINRERSNSSGSVLCGGSVGGLGSGDGRWGSDKLAGSEGVAGGPGAWNGRTRGVWRRRPLEDEDFEASHAAEEEDEGSEDFDGRSFGHFPGSYGRSRGGRGGRLPGWPMGRGGIRKARDNDGRRGSRGEEEDEDEGFDEEEKDVQVRKGGTLLRANPDPGDRDDPEDDDEYDEDDTARGDQEDDGYSTRATRGCWGTRRGSRLRGKSPIASSRGGRAGGTSIYHTRGSTLRAGAGDERNWDEEEERGRVNRPGNGEEDDDGEKKDEDDGMALGASPRSGGRGSWGGYGRGGRSRGGGRGRGRGAMKERMKEDEHGEDQEKDGGYYGIKGPSGAGRGWPRRGLACRRGGDRDREDDGLDEEEELTGGSTEENAAFADRLQPWPRGLWWSRGNNRWFAAYSRDGVKRYKTYTPNKHGGMMRSYRLACAFLTEARLQEAQEAERRESQGELKSYSYRNVSHLERYYNRGRGGYTRVSYYRPGGRGRGGRGGKAGRWEERDGEPDGEEFKEEDEVRQEEGRGLRRESGAGLATLSGEEREADEEGRVRKRKLEQGDAGEGDLYRVKEAIGDRQERHDLEPNEKKSRIEEGETPEDVDEAALKKDEQDGEKLAKSESRDSDAPNQETDSAETPTSWNSGFNLRRRPASSPTDNKMFTRGMLSAAHSASDRLSSSRGPSGAYLRHASSPGSSHSGNGSAASTLLRSRRPWASSGAVAAGTGDSWAREAAKLPLYAGMQYDAVSKCFRVKLQSHRRAFSVVRRGVREAHLLAVEALKNDGSLQEEDEEDFRAFYSGRSRRNGASGDGASRPGVPGDAERRRLRSSGRGQDEAEDGYRDRRPGLRGRDREEDGYPSAGGREGLFRDSPAAYGSAASFGGSSHGMITRGATYCAGTRASPSVGLGTGASRFERGDALSSRFGASSRSVPDPFGAFSNGLGRRDGKQVSQKAAGGSFFSCAFLDEGDDDDDAFAPLGGLSLTKNAILICLTDLRDACLALCFSTVAEQEERRRMVQQHIFHVQDACRREMVLPYLHLFECLLLLNQLPHEVEVAAQRILFSALDMHARAAVHTYFPNYFRGARANHGDARLGRDEERHGRVGGRGASLAGGSSDARTLAEELMLGNDDGFPG</sequence>
<feature type="compositionally biased region" description="Gly residues" evidence="6">
    <location>
        <begin position="347"/>
        <end position="358"/>
    </location>
</feature>
<feature type="compositionally biased region" description="Basic residues" evidence="6">
    <location>
        <begin position="621"/>
        <end position="633"/>
    </location>
</feature>
<feature type="compositionally biased region" description="Acidic residues" evidence="6">
    <location>
        <begin position="459"/>
        <end position="472"/>
    </location>
</feature>
<feature type="compositionally biased region" description="Basic and acidic residues" evidence="6">
    <location>
        <begin position="925"/>
        <end position="946"/>
    </location>
</feature>
<dbReference type="InterPro" id="IPR001471">
    <property type="entry name" value="AP2/ERF_dom"/>
</dbReference>
<dbReference type="RefSeq" id="XP_003885994.1">
    <property type="nucleotide sequence ID" value="XM_003885945.1"/>
</dbReference>
<feature type="region of interest" description="Disordered" evidence="6">
    <location>
        <begin position="309"/>
        <end position="381"/>
    </location>
</feature>
<dbReference type="VEuPathDB" id="ToxoDB:NCLIV_063940"/>
<feature type="compositionally biased region" description="Low complexity" evidence="6">
    <location>
        <begin position="1010"/>
        <end position="1025"/>
    </location>
</feature>
<feature type="compositionally biased region" description="Gly residues" evidence="6">
    <location>
        <begin position="429"/>
        <end position="442"/>
    </location>
</feature>
<organism evidence="9 11">
    <name type="scientific">Neospora caninum (strain Liverpool)</name>
    <dbReference type="NCBI Taxonomy" id="572307"/>
    <lineage>
        <taxon>Eukaryota</taxon>
        <taxon>Sar</taxon>
        <taxon>Alveolata</taxon>
        <taxon>Apicomplexa</taxon>
        <taxon>Conoidasida</taxon>
        <taxon>Coccidia</taxon>
        <taxon>Eucoccidiorida</taxon>
        <taxon>Eimeriorina</taxon>
        <taxon>Sarcocystidae</taxon>
        <taxon>Neospora</taxon>
    </lineage>
</organism>
<dbReference type="GeneID" id="13445191"/>
<dbReference type="Gene3D" id="1.20.5.2050">
    <property type="match status" value="1"/>
</dbReference>
<evidence type="ECO:0000313" key="11">
    <source>
        <dbReference type="Proteomes" id="UP000007494"/>
    </source>
</evidence>
<feature type="compositionally biased region" description="Basic and acidic residues" evidence="6">
    <location>
        <begin position="152"/>
        <end position="167"/>
    </location>
</feature>
<evidence type="ECO:0000256" key="5">
    <source>
        <dbReference type="ARBA" id="ARBA00023242"/>
    </source>
</evidence>
<dbReference type="InterPro" id="IPR028078">
    <property type="entry name" value="ACDC"/>
</dbReference>
<feature type="compositionally biased region" description="Polar residues" evidence="6">
    <location>
        <begin position="224"/>
        <end position="233"/>
    </location>
</feature>
<dbReference type="eggNOG" id="ENOG502T0IR">
    <property type="taxonomic scope" value="Eukaryota"/>
</dbReference>
<evidence type="ECO:0000256" key="1">
    <source>
        <dbReference type="ARBA" id="ARBA00004123"/>
    </source>
</evidence>
<feature type="compositionally biased region" description="Basic and acidic residues" evidence="6">
    <location>
        <begin position="446"/>
        <end position="458"/>
    </location>
</feature>
<keyword evidence="4" id="KW-0804">Transcription</keyword>
<feature type="region of interest" description="Disordered" evidence="6">
    <location>
        <begin position="1119"/>
        <end position="1187"/>
    </location>
</feature>
<feature type="compositionally biased region" description="Polar residues" evidence="6">
    <location>
        <begin position="947"/>
        <end position="965"/>
    </location>
</feature>
<feature type="region of interest" description="Disordered" evidence="6">
    <location>
        <begin position="394"/>
        <end position="700"/>
    </location>
</feature>
<reference evidence="9" key="2">
    <citation type="submission" date="2011-03" db="EMBL/GenBank/DDBJ databases">
        <title>Comparative genomics and transcriptomics of Neospora caninum and Toxoplasma gondii.</title>
        <authorList>
            <person name="Reid A.J."/>
            <person name="Sohal A."/>
            <person name="Harris D."/>
            <person name="Quail M."/>
            <person name="Sanders M."/>
            <person name="Berriman M."/>
            <person name="Wastling J.M."/>
            <person name="Pain A."/>
        </authorList>
    </citation>
    <scope>NUCLEOTIDE SEQUENCE</scope>
    <source>
        <strain evidence="9">Liverpool</strain>
    </source>
</reference>
<keyword evidence="2" id="KW-0805">Transcription regulation</keyword>
<dbReference type="EMBL" id="LN714487">
    <property type="protein sequence ID" value="CEL70714.1"/>
    <property type="molecule type" value="Genomic_DNA"/>
</dbReference>
<feature type="domain" description="AP2/ERF" evidence="7">
    <location>
        <begin position="241"/>
        <end position="290"/>
    </location>
</feature>
<reference evidence="9" key="1">
    <citation type="submission" date="2011-02" db="EMBL/GenBank/DDBJ databases">
        <authorList>
            <person name="Aslett M."/>
        </authorList>
    </citation>
    <scope>NUCLEOTIDE SEQUENCE</scope>
    <source>
        <strain evidence="9">Liverpool</strain>
    </source>
</reference>
<dbReference type="EMBL" id="FR823393">
    <property type="protein sequence ID" value="CBZ55968.1"/>
    <property type="molecule type" value="Genomic_DNA"/>
</dbReference>